<organism evidence="1 2">
    <name type="scientific">Lipomyces orientalis</name>
    <dbReference type="NCBI Taxonomy" id="1233043"/>
    <lineage>
        <taxon>Eukaryota</taxon>
        <taxon>Fungi</taxon>
        <taxon>Dikarya</taxon>
        <taxon>Ascomycota</taxon>
        <taxon>Saccharomycotina</taxon>
        <taxon>Lipomycetes</taxon>
        <taxon>Lipomycetales</taxon>
        <taxon>Lipomycetaceae</taxon>
        <taxon>Lipomyces</taxon>
    </lineage>
</organism>
<name>A0ACC3TP15_9ASCO</name>
<protein>
    <submittedName>
        <fullName evidence="1">Phosphatidic acid phosphatase type 2/haloperoxidase</fullName>
    </submittedName>
</protein>
<keyword evidence="2" id="KW-1185">Reference proteome</keyword>
<reference evidence="2" key="1">
    <citation type="journal article" date="2024" name="Front. Bioeng. Biotechnol.">
        <title>Genome-scale model development and genomic sequencing of the oleaginous clade Lipomyces.</title>
        <authorList>
            <person name="Czajka J.J."/>
            <person name="Han Y."/>
            <person name="Kim J."/>
            <person name="Mondo S.J."/>
            <person name="Hofstad B.A."/>
            <person name="Robles A."/>
            <person name="Haridas S."/>
            <person name="Riley R."/>
            <person name="LaButti K."/>
            <person name="Pangilinan J."/>
            <person name="Andreopoulos W."/>
            <person name="Lipzen A."/>
            <person name="Yan J."/>
            <person name="Wang M."/>
            <person name="Ng V."/>
            <person name="Grigoriev I.V."/>
            <person name="Spatafora J.W."/>
            <person name="Magnuson J.K."/>
            <person name="Baker S.E."/>
            <person name="Pomraning K.R."/>
        </authorList>
    </citation>
    <scope>NUCLEOTIDE SEQUENCE [LARGE SCALE GENOMIC DNA]</scope>
    <source>
        <strain evidence="2">CBS 10300</strain>
    </source>
</reference>
<sequence length="493" mass="55042">MTRSLELVAKTKTVLADNVDGYETVNFKDAGNRSRDHYKSSMTKSRFRARQTLLPLIRWETPRLAWIQQHTRSKFLDDYFALSANLGTHTFFVIMLPVPFWLGYAHLGRGLVYVLAAGVLISGMMKDYFCLPRPLSPPLHRITMSGSAALEYGFPSTHTTNAVSAALMILYTAGENVDSMSPFSLLLLRVLMWVYMGSIVLGRIYCGMHGFLDVLAGGILGALIFYLRWMFGDAIDQFITMPGPLAPCVITPIILTLVRVHPEPVDPCPCFEDGVAFAGVVLGVDMALWHGWNTPFMNANPYPGYIPYSFSESGILKSFARMGLGIVAIFVWRAVMKKTLHAVLPPLFRLIEKIGLSMPRVFFLKASEYNKVPSSIPDTTLVGAREIPALIHNITRMRSDSVGPQSPADMYETIAYREERQRRRSVEIQNDSASDTGDNGNGMDELDEDELFLQIPKPRVQYDVEVITKLIVYAGIGWIGVEGCSRAFYLLGI</sequence>
<proteinExistence type="predicted"/>
<evidence type="ECO:0000313" key="1">
    <source>
        <dbReference type="EMBL" id="KAK9322506.1"/>
    </source>
</evidence>
<comment type="caution">
    <text evidence="1">The sequence shown here is derived from an EMBL/GenBank/DDBJ whole genome shotgun (WGS) entry which is preliminary data.</text>
</comment>
<dbReference type="EMBL" id="MU970076">
    <property type="protein sequence ID" value="KAK9322506.1"/>
    <property type="molecule type" value="Genomic_DNA"/>
</dbReference>
<gene>
    <name evidence="1" type="ORF">V1517DRAFT_323343</name>
</gene>
<evidence type="ECO:0000313" key="2">
    <source>
        <dbReference type="Proteomes" id="UP001489719"/>
    </source>
</evidence>
<accession>A0ACC3TP15</accession>
<dbReference type="Proteomes" id="UP001489719">
    <property type="component" value="Unassembled WGS sequence"/>
</dbReference>